<feature type="region of interest" description="Disordered" evidence="1">
    <location>
        <begin position="146"/>
        <end position="200"/>
    </location>
</feature>
<dbReference type="SUPFAM" id="SSF50965">
    <property type="entry name" value="Galactose oxidase, central domain"/>
    <property type="match status" value="1"/>
</dbReference>
<gene>
    <name evidence="3" type="ORF">SEMRO_1033_G233730.1</name>
</gene>
<feature type="compositionally biased region" description="Low complexity" evidence="1">
    <location>
        <begin position="177"/>
        <end position="200"/>
    </location>
</feature>
<keyword evidence="2" id="KW-1133">Transmembrane helix</keyword>
<evidence type="ECO:0000256" key="1">
    <source>
        <dbReference type="SAM" id="MobiDB-lite"/>
    </source>
</evidence>
<keyword evidence="4" id="KW-1185">Reference proteome</keyword>
<accession>A0A9N8HR08</accession>
<reference evidence="3" key="1">
    <citation type="submission" date="2020-06" db="EMBL/GenBank/DDBJ databases">
        <authorList>
            <consortium name="Plant Systems Biology data submission"/>
        </authorList>
    </citation>
    <scope>NUCLEOTIDE SEQUENCE</scope>
    <source>
        <strain evidence="3">D6</strain>
    </source>
</reference>
<keyword evidence="2" id="KW-0472">Membrane</keyword>
<dbReference type="InterPro" id="IPR011043">
    <property type="entry name" value="Gal_Oxase/kelch_b-propeller"/>
</dbReference>
<dbReference type="InterPro" id="IPR015943">
    <property type="entry name" value="WD40/YVTN_repeat-like_dom_sf"/>
</dbReference>
<organism evidence="3 4">
    <name type="scientific">Seminavis robusta</name>
    <dbReference type="NCBI Taxonomy" id="568900"/>
    <lineage>
        <taxon>Eukaryota</taxon>
        <taxon>Sar</taxon>
        <taxon>Stramenopiles</taxon>
        <taxon>Ochrophyta</taxon>
        <taxon>Bacillariophyta</taxon>
        <taxon>Bacillariophyceae</taxon>
        <taxon>Bacillariophycidae</taxon>
        <taxon>Naviculales</taxon>
        <taxon>Naviculaceae</taxon>
        <taxon>Seminavis</taxon>
    </lineage>
</organism>
<dbReference type="Proteomes" id="UP001153069">
    <property type="component" value="Unassembled WGS sequence"/>
</dbReference>
<dbReference type="Gene3D" id="2.130.10.10">
    <property type="entry name" value="YVTN repeat-like/Quinoprotein amine dehydrogenase"/>
    <property type="match status" value="1"/>
</dbReference>
<dbReference type="EMBL" id="CAICTM010001031">
    <property type="protein sequence ID" value="CAB9519643.1"/>
    <property type="molecule type" value="Genomic_DNA"/>
</dbReference>
<sequence>MTIKSGTTGTTNHGSSRKAAFVTVSFNGRPLVSGTDDNDNDDKKKHNKSFSKLAVVDDDESNLQHTVDEELSFLEYSRGLASQRQQRQDQHPYKDTYTVNNNKDKKEQEDKKKFRCRCCSLLLLALILLLAVALTVGIILARSKNKSMPENTSSGDESAAIAQTEDPEHKPDLGNPSEESTNHTTATTTVSSSGSSRPQVVASSETGAILQLGDPILVTAEQQQQQSQAFASSSVALSADGTRIIVLRDNLQMGQVWEWMDDGHDVVTDKERWSWHMLGQTIPLSTQQQQQSSVVMAGNGNRIGIGMDNHHLKILDWNSDSQQWIQQQQQERGSLLAGSSKLAMSRDGTRMVTIVRGNENNQVVARAYASDSDDEWIQVGNDIILLDAAETTTAEAEDIAVAMSSTGNRIVISGSREGILSLDWDDFIQDWFPVGSPIPEQNAVSVALAGDNGNLLVLGIPSDGTVRVYEWTMTEMFSNSIPWSQIGSALHGGDHFGANVAASNSRIVVSASGYAQVWEWSHSKADWEQVAKNVPDNNNHDDYGASVAIAADGNRFAVTKGDNTRVLAIIT</sequence>
<keyword evidence="2" id="KW-0812">Transmembrane</keyword>
<feature type="transmembrane region" description="Helical" evidence="2">
    <location>
        <begin position="121"/>
        <end position="141"/>
    </location>
</feature>
<feature type="region of interest" description="Disordered" evidence="1">
    <location>
        <begin position="82"/>
        <end position="107"/>
    </location>
</feature>
<proteinExistence type="predicted"/>
<feature type="compositionally biased region" description="Polar residues" evidence="1">
    <location>
        <begin position="146"/>
        <end position="156"/>
    </location>
</feature>
<evidence type="ECO:0000313" key="4">
    <source>
        <dbReference type="Proteomes" id="UP001153069"/>
    </source>
</evidence>
<evidence type="ECO:0000256" key="2">
    <source>
        <dbReference type="SAM" id="Phobius"/>
    </source>
</evidence>
<evidence type="ECO:0000313" key="3">
    <source>
        <dbReference type="EMBL" id="CAB9519643.1"/>
    </source>
</evidence>
<comment type="caution">
    <text evidence="3">The sequence shown here is derived from an EMBL/GenBank/DDBJ whole genome shotgun (WGS) entry which is preliminary data.</text>
</comment>
<name>A0A9N8HR08_9STRA</name>
<protein>
    <submittedName>
        <fullName evidence="3">Uncharacterized protein</fullName>
    </submittedName>
</protein>
<dbReference type="AlphaFoldDB" id="A0A9N8HR08"/>